<feature type="compositionally biased region" description="Basic and acidic residues" evidence="1">
    <location>
        <begin position="73"/>
        <end position="93"/>
    </location>
</feature>
<evidence type="ECO:0000313" key="2">
    <source>
        <dbReference type="EMBL" id="VDK65917.1"/>
    </source>
</evidence>
<evidence type="ECO:0000313" key="3">
    <source>
        <dbReference type="Proteomes" id="UP000271889"/>
    </source>
</evidence>
<feature type="compositionally biased region" description="Acidic residues" evidence="1">
    <location>
        <begin position="62"/>
        <end position="72"/>
    </location>
</feature>
<proteinExistence type="predicted"/>
<evidence type="ECO:0000256" key="1">
    <source>
        <dbReference type="SAM" id="MobiDB-lite"/>
    </source>
</evidence>
<name>A0A3P6S1T9_CYLGO</name>
<sequence length="185" mass="20500">MACHDQLLAVLDHSVHSAKWSIAGNIMAASIKIKKTLMKSVKSSIAKKPDSPADNLSPTQYDEVEKDDEEKQEDEKKALEEEREREFAQAKKDCEKARAMEREYTLFEKTAAPTRPALVVEPPLNITCHGKPINASVVRRSGDSRVESMPMNSISQQTTLFFVGIDKSPNRDLSLVVDSNAGAQS</sequence>
<dbReference type="EMBL" id="UYRV01019357">
    <property type="protein sequence ID" value="VDK65917.1"/>
    <property type="molecule type" value="Genomic_DNA"/>
</dbReference>
<dbReference type="AlphaFoldDB" id="A0A3P6S1T9"/>
<keyword evidence="3" id="KW-1185">Reference proteome</keyword>
<protein>
    <submittedName>
        <fullName evidence="2">Uncharacterized protein</fullName>
    </submittedName>
</protein>
<dbReference type="Proteomes" id="UP000271889">
    <property type="component" value="Unassembled WGS sequence"/>
</dbReference>
<accession>A0A3P6S1T9</accession>
<feature type="region of interest" description="Disordered" evidence="1">
    <location>
        <begin position="44"/>
        <end position="93"/>
    </location>
</feature>
<gene>
    <name evidence="2" type="ORF">CGOC_LOCUS6103</name>
</gene>
<dbReference type="OrthoDB" id="10493937at2759"/>
<organism evidence="2 3">
    <name type="scientific">Cylicostephanus goldi</name>
    <name type="common">Nematode worm</name>
    <dbReference type="NCBI Taxonomy" id="71465"/>
    <lineage>
        <taxon>Eukaryota</taxon>
        <taxon>Metazoa</taxon>
        <taxon>Ecdysozoa</taxon>
        <taxon>Nematoda</taxon>
        <taxon>Chromadorea</taxon>
        <taxon>Rhabditida</taxon>
        <taxon>Rhabditina</taxon>
        <taxon>Rhabditomorpha</taxon>
        <taxon>Strongyloidea</taxon>
        <taxon>Strongylidae</taxon>
        <taxon>Cylicostephanus</taxon>
    </lineage>
</organism>
<reference evidence="2 3" key="1">
    <citation type="submission" date="2018-11" db="EMBL/GenBank/DDBJ databases">
        <authorList>
            <consortium name="Pathogen Informatics"/>
        </authorList>
    </citation>
    <scope>NUCLEOTIDE SEQUENCE [LARGE SCALE GENOMIC DNA]</scope>
</reference>